<proteinExistence type="predicted"/>
<feature type="transmembrane region" description="Helical" evidence="1">
    <location>
        <begin position="248"/>
        <end position="271"/>
    </location>
</feature>
<feature type="transmembrane region" description="Helical" evidence="1">
    <location>
        <begin position="324"/>
        <end position="346"/>
    </location>
</feature>
<dbReference type="EMBL" id="BMLN01000002">
    <property type="protein sequence ID" value="GGN94696.1"/>
    <property type="molecule type" value="Genomic_DNA"/>
</dbReference>
<feature type="transmembrane region" description="Helical" evidence="1">
    <location>
        <begin position="57"/>
        <end position="75"/>
    </location>
</feature>
<feature type="transmembrane region" description="Helical" evidence="1">
    <location>
        <begin position="225"/>
        <end position="242"/>
    </location>
</feature>
<sequence length="360" mass="40014">MITAVSIFILLLTAALALTVTLPKVTTVSGASVMAFAIFTQGVLVHAAGKGSAGTKTLAALTLLLWLFLLAAYVGSVRDGSFKERHWDDPLGRFAIGTWVAGTSSALTAAHVNFPELHAVLVPLGILNAGLLIFYLFAASLAAGEIAARRLHFKLNGIILLTVVAIQSVCLMLHELFGTTEYMMYRVLVLLGLLFYLAGLTLLILRYRRRDWKLTDDWPETNCTLHGSIAITGAAALKSFVFPDGVLLGIWIFTLLMLLLVEGMEIVRAVLRIRKYGWVRRIGVYAPAQWSRLFTLGMFYFFTQQAQRIFPQDASSTLSVLREWILYGGAWIIIFLISIETLLWMLRFQKRSSAHREQET</sequence>
<reference evidence="3" key="1">
    <citation type="journal article" date="2019" name="Int. J. Syst. Evol. Microbiol.">
        <title>The Global Catalogue of Microorganisms (GCM) 10K type strain sequencing project: providing services to taxonomists for standard genome sequencing and annotation.</title>
        <authorList>
            <consortium name="The Broad Institute Genomics Platform"/>
            <consortium name="The Broad Institute Genome Sequencing Center for Infectious Disease"/>
            <person name="Wu L."/>
            <person name="Ma J."/>
        </authorList>
    </citation>
    <scope>NUCLEOTIDE SEQUENCE [LARGE SCALE GENOMIC DNA]</scope>
    <source>
        <strain evidence="3">CGMCC 1.6964</strain>
    </source>
</reference>
<comment type="caution">
    <text evidence="2">The sequence shown here is derived from an EMBL/GenBank/DDBJ whole genome shotgun (WGS) entry which is preliminary data.</text>
</comment>
<keyword evidence="1" id="KW-1133">Transmembrane helix</keyword>
<evidence type="ECO:0008006" key="4">
    <source>
        <dbReference type="Google" id="ProtNLM"/>
    </source>
</evidence>
<protein>
    <recommendedName>
        <fullName evidence="4">Voltage-dependent anion channel</fullName>
    </recommendedName>
</protein>
<keyword evidence="1" id="KW-0472">Membrane</keyword>
<organism evidence="2 3">
    <name type="scientific">Saccharibacillus kuerlensis</name>
    <dbReference type="NCBI Taxonomy" id="459527"/>
    <lineage>
        <taxon>Bacteria</taxon>
        <taxon>Bacillati</taxon>
        <taxon>Bacillota</taxon>
        <taxon>Bacilli</taxon>
        <taxon>Bacillales</taxon>
        <taxon>Paenibacillaceae</taxon>
        <taxon>Saccharibacillus</taxon>
    </lineage>
</organism>
<dbReference type="Proteomes" id="UP000606653">
    <property type="component" value="Unassembled WGS sequence"/>
</dbReference>
<evidence type="ECO:0000256" key="1">
    <source>
        <dbReference type="SAM" id="Phobius"/>
    </source>
</evidence>
<keyword evidence="3" id="KW-1185">Reference proteome</keyword>
<accession>A0ABQ2KW95</accession>
<evidence type="ECO:0000313" key="3">
    <source>
        <dbReference type="Proteomes" id="UP000606653"/>
    </source>
</evidence>
<feature type="transmembrane region" description="Helical" evidence="1">
    <location>
        <begin position="283"/>
        <end position="304"/>
    </location>
</feature>
<gene>
    <name evidence="2" type="ORF">GCM10010969_09600</name>
</gene>
<dbReference type="RefSeq" id="WP_018977057.1">
    <property type="nucleotide sequence ID" value="NZ_BMLN01000002.1"/>
</dbReference>
<feature type="transmembrane region" description="Helical" evidence="1">
    <location>
        <begin position="27"/>
        <end position="45"/>
    </location>
</feature>
<name>A0ABQ2KW95_9BACL</name>
<feature type="transmembrane region" description="Helical" evidence="1">
    <location>
        <begin position="183"/>
        <end position="205"/>
    </location>
</feature>
<keyword evidence="1" id="KW-0812">Transmembrane</keyword>
<evidence type="ECO:0000313" key="2">
    <source>
        <dbReference type="EMBL" id="GGN94696.1"/>
    </source>
</evidence>
<feature type="transmembrane region" description="Helical" evidence="1">
    <location>
        <begin position="155"/>
        <end position="177"/>
    </location>
</feature>
<feature type="transmembrane region" description="Helical" evidence="1">
    <location>
        <begin position="120"/>
        <end position="143"/>
    </location>
</feature>